<evidence type="ECO:0000256" key="1">
    <source>
        <dbReference type="ARBA" id="ARBA00022884"/>
    </source>
</evidence>
<dbReference type="Proteomes" id="UP001314181">
    <property type="component" value="Unassembled WGS sequence"/>
</dbReference>
<comment type="caution">
    <text evidence="3">The sequence shown here is derived from an EMBL/GenBank/DDBJ whole genome shotgun (WGS) entry which is preliminary data.</text>
</comment>
<accession>A0ABP0ERR7</accession>
<gene>
    <name evidence="3" type="ORF">CAXC1_120014</name>
</gene>
<evidence type="ECO:0000313" key="3">
    <source>
        <dbReference type="EMBL" id="CAK8162332.1"/>
    </source>
</evidence>
<reference evidence="3 4" key="1">
    <citation type="submission" date="2024-01" db="EMBL/GenBank/DDBJ databases">
        <authorList>
            <person name="Kunselman E."/>
        </authorList>
    </citation>
    <scope>NUCLEOTIDE SEQUENCE [LARGE SCALE GENOMIC DNA]</scope>
    <source>
        <strain evidence="3">2 abalone samples</strain>
    </source>
</reference>
<dbReference type="RefSeq" id="WP_338363299.1">
    <property type="nucleotide sequence ID" value="NZ_CAWVOK010000003.1"/>
</dbReference>
<evidence type="ECO:0000259" key="2">
    <source>
        <dbReference type="Pfam" id="PF01029"/>
    </source>
</evidence>
<evidence type="ECO:0000313" key="4">
    <source>
        <dbReference type="Proteomes" id="UP001314181"/>
    </source>
</evidence>
<dbReference type="InterPro" id="IPR006027">
    <property type="entry name" value="NusB_RsmB_TIM44"/>
</dbReference>
<dbReference type="EMBL" id="CAWVOK010000003">
    <property type="protein sequence ID" value="CAK8162332.1"/>
    <property type="molecule type" value="Genomic_DNA"/>
</dbReference>
<sequence length="169" mass="18956">MTQKENNKNAKQIRFLAVQSAYAYAIHSSINKSICAKTQQIIIQNHPQSAQVTSLITFLVKNNAIVDQIIGEHLANNWTISRINMVTLAILRVAVTEIITKQIYTQSKMTNSYLSIAEIMLEKNEVNFINAMISKITNNFTTQHNQPSAASQQAHCRTSCIQPLNISHS</sequence>
<dbReference type="SUPFAM" id="SSF48013">
    <property type="entry name" value="NusB-like"/>
    <property type="match status" value="1"/>
</dbReference>
<organism evidence="3 4">
    <name type="scientific">Candidatus Xenohaliotis californiensis</name>
    <dbReference type="NCBI Taxonomy" id="84677"/>
    <lineage>
        <taxon>Bacteria</taxon>
        <taxon>Pseudomonadati</taxon>
        <taxon>Pseudomonadota</taxon>
        <taxon>Alphaproteobacteria</taxon>
        <taxon>Rickettsiales</taxon>
        <taxon>Anaplasmataceae</taxon>
        <taxon>Candidatus Xenohaliotis</taxon>
    </lineage>
</organism>
<dbReference type="Pfam" id="PF01029">
    <property type="entry name" value="NusB"/>
    <property type="match status" value="1"/>
</dbReference>
<dbReference type="InterPro" id="IPR035926">
    <property type="entry name" value="NusB-like_sf"/>
</dbReference>
<dbReference type="Gene3D" id="1.10.940.10">
    <property type="entry name" value="NusB-like"/>
    <property type="match status" value="1"/>
</dbReference>
<name>A0ABP0ERR7_9RICK</name>
<keyword evidence="4" id="KW-1185">Reference proteome</keyword>
<proteinExistence type="predicted"/>
<keyword evidence="1" id="KW-0694">RNA-binding</keyword>
<protein>
    <recommendedName>
        <fullName evidence="2">NusB/RsmB/TIM44 domain-containing protein</fullName>
    </recommendedName>
</protein>
<feature type="domain" description="NusB/RsmB/TIM44" evidence="2">
    <location>
        <begin position="12"/>
        <end position="136"/>
    </location>
</feature>